<keyword evidence="5" id="KW-0964">Secreted</keyword>
<evidence type="ECO:0000256" key="4">
    <source>
        <dbReference type="ARBA" id="ARBA00022512"/>
    </source>
</evidence>
<evidence type="ECO:0000256" key="7">
    <source>
        <dbReference type="ARBA" id="ARBA00022801"/>
    </source>
</evidence>
<name>A0A7Y2EAF7_UNCEI</name>
<proteinExistence type="predicted"/>
<organism evidence="16 17">
    <name type="scientific">Eiseniibacteriota bacterium</name>
    <dbReference type="NCBI Taxonomy" id="2212470"/>
    <lineage>
        <taxon>Bacteria</taxon>
        <taxon>Candidatus Eiseniibacteriota</taxon>
    </lineage>
</organism>
<dbReference type="Gene3D" id="3.20.20.80">
    <property type="entry name" value="Glycosidases"/>
    <property type="match status" value="1"/>
</dbReference>
<dbReference type="SUPFAM" id="SSF51445">
    <property type="entry name" value="(Trans)glycosidases"/>
    <property type="match status" value="1"/>
</dbReference>
<evidence type="ECO:0000313" key="16">
    <source>
        <dbReference type="EMBL" id="NNF07262.1"/>
    </source>
</evidence>
<evidence type="ECO:0000256" key="8">
    <source>
        <dbReference type="ARBA" id="ARBA00023136"/>
    </source>
</evidence>
<evidence type="ECO:0000256" key="14">
    <source>
        <dbReference type="ARBA" id="ARBA00042373"/>
    </source>
</evidence>
<keyword evidence="3" id="KW-1003">Cell membrane</keyword>
<dbReference type="GO" id="GO:0005576">
    <property type="term" value="C:extracellular region"/>
    <property type="evidence" value="ECO:0007669"/>
    <property type="project" value="TreeGrafter"/>
</dbReference>
<dbReference type="GO" id="GO:0009986">
    <property type="term" value="C:cell surface"/>
    <property type="evidence" value="ECO:0007669"/>
    <property type="project" value="TreeGrafter"/>
</dbReference>
<dbReference type="Pfam" id="PF00332">
    <property type="entry name" value="Glyco_hydro_17"/>
    <property type="match status" value="1"/>
</dbReference>
<comment type="function">
    <text evidence="13">Glucanases play a role in cell expansion during growth, in cell-cell fusion during mating, and in spore release during sporulation. This enzyme may be involved in beta-glucan degradation. Active on laminarin and lichenan.</text>
</comment>
<evidence type="ECO:0000256" key="1">
    <source>
        <dbReference type="ARBA" id="ARBA00004191"/>
    </source>
</evidence>
<keyword evidence="10" id="KW-0119">Carbohydrate metabolism</keyword>
<evidence type="ECO:0000256" key="9">
    <source>
        <dbReference type="ARBA" id="ARBA00023180"/>
    </source>
</evidence>
<dbReference type="PANTHER" id="PTHR16631">
    <property type="entry name" value="GLUCAN 1,3-BETA-GLUCOSIDASE"/>
    <property type="match status" value="1"/>
</dbReference>
<dbReference type="GO" id="GO:0042973">
    <property type="term" value="F:glucan endo-1,3-beta-D-glucosidase activity"/>
    <property type="evidence" value="ECO:0007669"/>
    <property type="project" value="TreeGrafter"/>
</dbReference>
<evidence type="ECO:0000256" key="13">
    <source>
        <dbReference type="ARBA" id="ARBA00037649"/>
    </source>
</evidence>
<dbReference type="GO" id="GO:0071555">
    <property type="term" value="P:cell wall organization"/>
    <property type="evidence" value="ECO:0007669"/>
    <property type="project" value="UniProtKB-KW"/>
</dbReference>
<evidence type="ECO:0000256" key="2">
    <source>
        <dbReference type="ARBA" id="ARBA00004236"/>
    </source>
</evidence>
<keyword evidence="7 16" id="KW-0378">Hydrolase</keyword>
<sequence>MRPFASEGTSRWTGFGASYGPYRDGQAPGAVDPSEEELLEDLRIIQNHWSFIRTYGSVGPTEEIVRLIAEHDLGIKVMVGAWIAVEETEVEGTGVAQRFPQVSQQNRNEVDTAIRLANMYPQVVNAVCVGNETQVSWSAHRGPVRIVLDYVRKVRKNIKQPVTHADDYNYWNKPESRLLAREIDFIVWHAHPLWNGQSLENAIPWLESKFDEVKAMHPHNVIVIGETGWATQVHNEGEQARLITGAAGESEQAQFYQDIQAWSKRKQVGVYYFEVFDENWKGGPHPNEVEKHWGVYGEDRKPKEAIRSGSR</sequence>
<evidence type="ECO:0000256" key="12">
    <source>
        <dbReference type="ARBA" id="ARBA00023326"/>
    </source>
</evidence>
<gene>
    <name evidence="16" type="ORF">HKN21_10925</name>
</gene>
<comment type="subcellular location">
    <subcellularLocation>
        <location evidence="2">Cell membrane</location>
    </subcellularLocation>
    <subcellularLocation>
        <location evidence="1">Secreted</location>
        <location evidence="1">Cell wall</location>
    </subcellularLocation>
</comment>
<dbReference type="AlphaFoldDB" id="A0A7Y2EAF7"/>
<keyword evidence="8" id="KW-0472">Membrane</keyword>
<dbReference type="EMBL" id="JABDJR010000438">
    <property type="protein sequence ID" value="NNF07262.1"/>
    <property type="molecule type" value="Genomic_DNA"/>
</dbReference>
<dbReference type="GO" id="GO:0000272">
    <property type="term" value="P:polysaccharide catabolic process"/>
    <property type="evidence" value="ECO:0007669"/>
    <property type="project" value="UniProtKB-KW"/>
</dbReference>
<keyword evidence="9" id="KW-0325">Glycoprotein</keyword>
<keyword evidence="6" id="KW-0732">Signal</keyword>
<evidence type="ECO:0000256" key="6">
    <source>
        <dbReference type="ARBA" id="ARBA00022729"/>
    </source>
</evidence>
<evidence type="ECO:0000256" key="10">
    <source>
        <dbReference type="ARBA" id="ARBA00023277"/>
    </source>
</evidence>
<keyword evidence="11" id="KW-0961">Cell wall biogenesis/degradation</keyword>
<keyword evidence="4" id="KW-0134">Cell wall</keyword>
<keyword evidence="12" id="KW-0624">Polysaccharide degradation</keyword>
<dbReference type="InterPro" id="IPR017853">
    <property type="entry name" value="GH"/>
</dbReference>
<dbReference type="InterPro" id="IPR000490">
    <property type="entry name" value="Glyco_hydro_17"/>
</dbReference>
<dbReference type="Proteomes" id="UP000547674">
    <property type="component" value="Unassembled WGS sequence"/>
</dbReference>
<dbReference type="GO" id="GO:0005886">
    <property type="term" value="C:plasma membrane"/>
    <property type="evidence" value="ECO:0007669"/>
    <property type="project" value="UniProtKB-SubCell"/>
</dbReference>
<reference evidence="16 17" key="1">
    <citation type="submission" date="2020-03" db="EMBL/GenBank/DDBJ databases">
        <title>Metabolic flexibility allows generalist bacteria to become dominant in a frequently disturbed ecosystem.</title>
        <authorList>
            <person name="Chen Y.-J."/>
            <person name="Leung P.M."/>
            <person name="Bay S.K."/>
            <person name="Hugenholtz P."/>
            <person name="Kessler A.J."/>
            <person name="Shelley G."/>
            <person name="Waite D.W."/>
            <person name="Cook P.L."/>
            <person name="Greening C."/>
        </authorList>
    </citation>
    <scope>NUCLEOTIDE SEQUENCE [LARGE SCALE GENOMIC DNA]</scope>
    <source>
        <strain evidence="16">SS_bin_28</strain>
    </source>
</reference>
<dbReference type="PANTHER" id="PTHR16631:SF17">
    <property type="entry name" value="GLUCAN ENDO-1,3-BETA-GLUCOSIDASE BTGC"/>
    <property type="match status" value="1"/>
</dbReference>
<evidence type="ECO:0000256" key="3">
    <source>
        <dbReference type="ARBA" id="ARBA00022475"/>
    </source>
</evidence>
<comment type="caution">
    <text evidence="16">The sequence shown here is derived from an EMBL/GenBank/DDBJ whole genome shotgun (WGS) entry which is preliminary data.</text>
</comment>
<evidence type="ECO:0000313" key="17">
    <source>
        <dbReference type="Proteomes" id="UP000547674"/>
    </source>
</evidence>
<protein>
    <recommendedName>
        <fullName evidence="15">Endo-1,3-beta-glucanase btgC</fullName>
    </recommendedName>
    <alternativeName>
        <fullName evidence="14">Laminarinase btgC</fullName>
    </alternativeName>
</protein>
<evidence type="ECO:0000256" key="15">
    <source>
        <dbReference type="ARBA" id="ARBA00043078"/>
    </source>
</evidence>
<evidence type="ECO:0000256" key="5">
    <source>
        <dbReference type="ARBA" id="ARBA00022525"/>
    </source>
</evidence>
<evidence type="ECO:0000256" key="11">
    <source>
        <dbReference type="ARBA" id="ARBA00023316"/>
    </source>
</evidence>
<dbReference type="InterPro" id="IPR050732">
    <property type="entry name" value="Beta-glucan_modifiers"/>
</dbReference>
<accession>A0A7Y2EAF7</accession>